<proteinExistence type="predicted"/>
<protein>
    <submittedName>
        <fullName evidence="1">Uncharacterized protein</fullName>
    </submittedName>
</protein>
<evidence type="ECO:0000313" key="2">
    <source>
        <dbReference type="Proteomes" id="UP000595420"/>
    </source>
</evidence>
<dbReference type="RefSeq" id="WP_198660282.1">
    <property type="nucleotide sequence ID" value="NZ_CP059488.1"/>
</dbReference>
<dbReference type="Proteomes" id="UP000595420">
    <property type="component" value="Chromosome"/>
</dbReference>
<dbReference type="AlphaFoldDB" id="A0A7T4WCP8"/>
<organism evidence="1 2">
    <name type="scientific">Acidithiobacillus ferrivorans</name>
    <dbReference type="NCBI Taxonomy" id="160808"/>
    <lineage>
        <taxon>Bacteria</taxon>
        <taxon>Pseudomonadati</taxon>
        <taxon>Pseudomonadota</taxon>
        <taxon>Acidithiobacillia</taxon>
        <taxon>Acidithiobacillales</taxon>
        <taxon>Acidithiobacillaceae</taxon>
        <taxon>Acidithiobacillus</taxon>
    </lineage>
</organism>
<dbReference type="EMBL" id="CP059488">
    <property type="protein sequence ID" value="QQD72201.1"/>
    <property type="molecule type" value="Genomic_DNA"/>
</dbReference>
<evidence type="ECO:0000313" key="1">
    <source>
        <dbReference type="EMBL" id="QQD72201.1"/>
    </source>
</evidence>
<reference evidence="1 2" key="1">
    <citation type="submission" date="2020-07" db="EMBL/GenBank/DDBJ databases">
        <title>Complete genome sequence analysis of Acidithiobacillus ferrivorans XJFY6S-08 reveals extreme environmental adaptation to alpine acid mine drainage.</title>
        <authorList>
            <person name="Yan L."/>
            <person name="Ni Y."/>
        </authorList>
    </citation>
    <scope>NUCLEOTIDE SEQUENCE [LARGE SCALE GENOMIC DNA]</scope>
    <source>
        <strain evidence="1 2">XJFY6S-08</strain>
    </source>
</reference>
<accession>A0A7T4WCP8</accession>
<name>A0A7T4WCP8_9PROT</name>
<sequence length="67" mass="7615">MEALDPGRHRFHFAITIADREDAVFPSLGWGLLTTHPLPKDAQTSHDVRWVGASLRPLWINDQDIKP</sequence>
<gene>
    <name evidence="1" type="ORF">H2515_12415</name>
</gene>